<organism evidence="2 3">
    <name type="scientific">Acerihabitans arboris</name>
    <dbReference type="NCBI Taxonomy" id="2691583"/>
    <lineage>
        <taxon>Bacteria</taxon>
        <taxon>Pseudomonadati</taxon>
        <taxon>Pseudomonadota</taxon>
        <taxon>Gammaproteobacteria</taxon>
        <taxon>Enterobacterales</taxon>
        <taxon>Pectobacteriaceae</taxon>
        <taxon>Acerihabitans</taxon>
    </lineage>
</organism>
<name>A0A845SKY9_9GAMM</name>
<dbReference type="Pfam" id="PF03992">
    <property type="entry name" value="ABM"/>
    <property type="match status" value="1"/>
</dbReference>
<evidence type="ECO:0000313" key="3">
    <source>
        <dbReference type="Proteomes" id="UP000461443"/>
    </source>
</evidence>
<keyword evidence="3" id="KW-1185">Reference proteome</keyword>
<sequence>MSTDVHIVAVVEGKPGKAEAIKAVIKPCIEATRKEEGCLKYQLQQDIARPDHFIFVEHWASEAMVQKHSKSAHLKTMVDGLAELIVAPLDVSLLKSID</sequence>
<reference evidence="2 3" key="1">
    <citation type="submission" date="2019-12" db="EMBL/GenBank/DDBJ databases">
        <authorList>
            <person name="Lee S.D."/>
        </authorList>
    </citation>
    <scope>NUCLEOTIDE SEQUENCE [LARGE SCALE GENOMIC DNA]</scope>
    <source>
        <strain evidence="2 3">SAP-6</strain>
    </source>
</reference>
<dbReference type="PANTHER" id="PTHR33336:SF15">
    <property type="entry name" value="ABM DOMAIN-CONTAINING PROTEIN"/>
    <property type="match status" value="1"/>
</dbReference>
<gene>
    <name evidence="2" type="ORF">GRH90_12970</name>
</gene>
<keyword evidence="2" id="KW-0503">Monooxygenase</keyword>
<evidence type="ECO:0000259" key="1">
    <source>
        <dbReference type="PROSITE" id="PS51725"/>
    </source>
</evidence>
<dbReference type="Gene3D" id="3.30.70.100">
    <property type="match status" value="1"/>
</dbReference>
<dbReference type="Proteomes" id="UP000461443">
    <property type="component" value="Unassembled WGS sequence"/>
</dbReference>
<dbReference type="InterPro" id="IPR050744">
    <property type="entry name" value="AI-2_Isomerase_LsrG"/>
</dbReference>
<keyword evidence="2" id="KW-0560">Oxidoreductase</keyword>
<dbReference type="RefSeq" id="WP_162366372.1">
    <property type="nucleotide sequence ID" value="NZ_WUBS01000008.1"/>
</dbReference>
<dbReference type="EMBL" id="WUBS01000008">
    <property type="protein sequence ID" value="NDL63656.1"/>
    <property type="molecule type" value="Genomic_DNA"/>
</dbReference>
<reference evidence="2 3" key="2">
    <citation type="submission" date="2020-02" db="EMBL/GenBank/DDBJ databases">
        <title>The new genus of Enterobacteriales.</title>
        <authorList>
            <person name="Kim I.S."/>
        </authorList>
    </citation>
    <scope>NUCLEOTIDE SEQUENCE [LARGE SCALE GENOMIC DNA]</scope>
    <source>
        <strain evidence="2 3">SAP-6</strain>
    </source>
</reference>
<dbReference type="PROSITE" id="PS51725">
    <property type="entry name" value="ABM"/>
    <property type="match status" value="1"/>
</dbReference>
<dbReference type="PANTHER" id="PTHR33336">
    <property type="entry name" value="QUINOL MONOOXYGENASE YGIN-RELATED"/>
    <property type="match status" value="1"/>
</dbReference>
<dbReference type="InterPro" id="IPR011008">
    <property type="entry name" value="Dimeric_a/b-barrel"/>
</dbReference>
<dbReference type="InterPro" id="IPR007138">
    <property type="entry name" value="ABM_dom"/>
</dbReference>
<protein>
    <submittedName>
        <fullName evidence="2">Antibiotic biosynthesis monooxygenase</fullName>
    </submittedName>
</protein>
<evidence type="ECO:0000313" key="2">
    <source>
        <dbReference type="EMBL" id="NDL63656.1"/>
    </source>
</evidence>
<feature type="domain" description="ABM" evidence="1">
    <location>
        <begin position="5"/>
        <end position="94"/>
    </location>
</feature>
<dbReference type="AlphaFoldDB" id="A0A845SKY9"/>
<comment type="caution">
    <text evidence="2">The sequence shown here is derived from an EMBL/GenBank/DDBJ whole genome shotgun (WGS) entry which is preliminary data.</text>
</comment>
<proteinExistence type="predicted"/>
<accession>A0A845SKY9</accession>
<dbReference type="SUPFAM" id="SSF54909">
    <property type="entry name" value="Dimeric alpha+beta barrel"/>
    <property type="match status" value="1"/>
</dbReference>
<dbReference type="GO" id="GO:0004497">
    <property type="term" value="F:monooxygenase activity"/>
    <property type="evidence" value="ECO:0007669"/>
    <property type="project" value="UniProtKB-KW"/>
</dbReference>